<feature type="transmembrane region" description="Helical" evidence="2">
    <location>
        <begin position="82"/>
        <end position="102"/>
    </location>
</feature>
<feature type="compositionally biased region" description="Basic and acidic residues" evidence="1">
    <location>
        <begin position="611"/>
        <end position="624"/>
    </location>
</feature>
<protein>
    <recommendedName>
        <fullName evidence="5">DUF4203 domain-containing protein</fullName>
    </recommendedName>
</protein>
<dbReference type="Proteomes" id="UP001163850">
    <property type="component" value="Unassembled WGS sequence"/>
</dbReference>
<proteinExistence type="predicted"/>
<feature type="region of interest" description="Disordered" evidence="1">
    <location>
        <begin position="318"/>
        <end position="559"/>
    </location>
</feature>
<gene>
    <name evidence="3" type="ORF">F5890DRAFT_1557111</name>
</gene>
<comment type="caution">
    <text evidence="3">The sequence shown here is derived from an EMBL/GenBank/DDBJ whole genome shotgun (WGS) entry which is preliminary data.</text>
</comment>
<evidence type="ECO:0000256" key="1">
    <source>
        <dbReference type="SAM" id="MobiDB-lite"/>
    </source>
</evidence>
<organism evidence="3 4">
    <name type="scientific">Lentinula detonsa</name>
    <dbReference type="NCBI Taxonomy" id="2804962"/>
    <lineage>
        <taxon>Eukaryota</taxon>
        <taxon>Fungi</taxon>
        <taxon>Dikarya</taxon>
        <taxon>Basidiomycota</taxon>
        <taxon>Agaricomycotina</taxon>
        <taxon>Agaricomycetes</taxon>
        <taxon>Agaricomycetidae</taxon>
        <taxon>Agaricales</taxon>
        <taxon>Marasmiineae</taxon>
        <taxon>Omphalotaceae</taxon>
        <taxon>Lentinula</taxon>
    </lineage>
</organism>
<feature type="compositionally biased region" description="Low complexity" evidence="1">
    <location>
        <begin position="538"/>
        <end position="553"/>
    </location>
</feature>
<feature type="compositionally biased region" description="Basic and acidic residues" evidence="1">
    <location>
        <begin position="400"/>
        <end position="411"/>
    </location>
</feature>
<feature type="compositionally biased region" description="Polar residues" evidence="1">
    <location>
        <begin position="475"/>
        <end position="495"/>
    </location>
</feature>
<feature type="transmembrane region" description="Helical" evidence="2">
    <location>
        <begin position="26"/>
        <end position="49"/>
    </location>
</feature>
<feature type="compositionally biased region" description="Low complexity" evidence="1">
    <location>
        <begin position="504"/>
        <end position="518"/>
    </location>
</feature>
<feature type="transmembrane region" description="Helical" evidence="2">
    <location>
        <begin position="108"/>
        <end position="132"/>
    </location>
</feature>
<feature type="compositionally biased region" description="Basic and acidic residues" evidence="1">
    <location>
        <begin position="321"/>
        <end position="330"/>
    </location>
</feature>
<feature type="transmembrane region" description="Helical" evidence="2">
    <location>
        <begin position="176"/>
        <end position="196"/>
    </location>
</feature>
<evidence type="ECO:0000313" key="3">
    <source>
        <dbReference type="EMBL" id="KAJ3981098.1"/>
    </source>
</evidence>
<name>A0AA38PTT4_9AGAR</name>
<evidence type="ECO:0000256" key="2">
    <source>
        <dbReference type="SAM" id="Phobius"/>
    </source>
</evidence>
<sequence>MSSDSSSSSSTLSASLPALLPSSSYLIVYALPLLLASLVLTFAGTFLTLDRTRRFRSRDDMDGYGYMVMSGKGQGRMKGMKNLVLSLLEGGVGGLLLGYAFGVHLSTFLALIIPSTTSSGLTSGAFVAIWVLSALFTTILGGRYTLAALLFAGISGGALFSLAVCIIIHPGLSTRIVFVIVGMSVLAIVILLTTFVPPLSKFKHASCRFATSSTGAFGVTMCISILTSSSASWSSPFSHLYVQSSDSWSNSSEKGFSALFSVLLILGTSSDWVLWRKWGECPDEKWDMHLAEYAANLPNMADRAGRFTPARSIWERAFGTGEEKEGKGDAEMGISPDTDIKYPVDSDLPSKLRKSNSNNPPSFSEDERLPVYKSSPGLLSKKGHRSRPFSSSRPHTGGFRRKDIVKFRPLDELSSSDEDNENDEKTGLDHEKELNRIRAVRRRTEPRSMSPGVSDTENDNGFGPPDYSDFEEDISNATTTISPSTSQTDSHQWSPQFLKRHRSSMSPHSSLSHTSRSSEQTAVASSPLNLDLPPTQRPAVPVVTASASSSISPIPVPATPSLLTALNRVEKARREAYVRSHSSATATASPTLSKQSNVQEVKQANVGDVNEDSRSEGRGQRWDEFWREVKDKVGEEKTG</sequence>
<dbReference type="EMBL" id="MU802135">
    <property type="protein sequence ID" value="KAJ3981098.1"/>
    <property type="molecule type" value="Genomic_DNA"/>
</dbReference>
<keyword evidence="2" id="KW-0812">Transmembrane</keyword>
<feature type="compositionally biased region" description="Basic and acidic residues" evidence="1">
    <location>
        <begin position="423"/>
        <end position="446"/>
    </location>
</feature>
<feature type="compositionally biased region" description="Polar residues" evidence="1">
    <location>
        <begin position="519"/>
        <end position="528"/>
    </location>
</feature>
<feature type="region of interest" description="Disordered" evidence="1">
    <location>
        <begin position="573"/>
        <end position="624"/>
    </location>
</feature>
<keyword evidence="2" id="KW-0472">Membrane</keyword>
<feature type="compositionally biased region" description="Low complexity" evidence="1">
    <location>
        <begin position="580"/>
        <end position="593"/>
    </location>
</feature>
<dbReference type="AlphaFoldDB" id="A0AA38PTT4"/>
<evidence type="ECO:0000313" key="4">
    <source>
        <dbReference type="Proteomes" id="UP001163850"/>
    </source>
</evidence>
<feature type="compositionally biased region" description="Basic and acidic residues" evidence="1">
    <location>
        <begin position="338"/>
        <end position="350"/>
    </location>
</feature>
<keyword evidence="2" id="KW-1133">Transmembrane helix</keyword>
<feature type="transmembrane region" description="Helical" evidence="2">
    <location>
        <begin position="144"/>
        <end position="170"/>
    </location>
</feature>
<accession>A0AA38PTT4</accession>
<reference evidence="3" key="1">
    <citation type="submission" date="2022-08" db="EMBL/GenBank/DDBJ databases">
        <authorList>
            <consortium name="DOE Joint Genome Institute"/>
            <person name="Min B."/>
            <person name="Riley R."/>
            <person name="Sierra-Patev S."/>
            <person name="Naranjo-Ortiz M."/>
            <person name="Looney B."/>
            <person name="Konkel Z."/>
            <person name="Slot J.C."/>
            <person name="Sakamoto Y."/>
            <person name="Steenwyk J.L."/>
            <person name="Rokas A."/>
            <person name="Carro J."/>
            <person name="Camarero S."/>
            <person name="Ferreira P."/>
            <person name="Molpeceres G."/>
            <person name="Ruiz-Duenas F.J."/>
            <person name="Serrano A."/>
            <person name="Henrissat B."/>
            <person name="Drula E."/>
            <person name="Hughes K.W."/>
            <person name="Mata J.L."/>
            <person name="Ishikawa N.K."/>
            <person name="Vargas-Isla R."/>
            <person name="Ushijima S."/>
            <person name="Smith C.A."/>
            <person name="Ahrendt S."/>
            <person name="Andreopoulos W."/>
            <person name="He G."/>
            <person name="Labutti K."/>
            <person name="Lipzen A."/>
            <person name="Ng V."/>
            <person name="Sandor L."/>
            <person name="Barry K."/>
            <person name="Martinez A.T."/>
            <person name="Xiao Y."/>
            <person name="Gibbons J.G."/>
            <person name="Terashima K."/>
            <person name="Hibbett D.S."/>
            <person name="Grigoriev I.V."/>
        </authorList>
    </citation>
    <scope>NUCLEOTIDE SEQUENCE</scope>
    <source>
        <strain evidence="3">TFB7829</strain>
    </source>
</reference>
<evidence type="ECO:0008006" key="5">
    <source>
        <dbReference type="Google" id="ProtNLM"/>
    </source>
</evidence>
<feature type="transmembrane region" description="Helical" evidence="2">
    <location>
        <begin position="216"/>
        <end position="235"/>
    </location>
</feature>